<evidence type="ECO:0000313" key="3">
    <source>
        <dbReference type="Proteomes" id="UP001141806"/>
    </source>
</evidence>
<protein>
    <submittedName>
        <fullName evidence="2">Uncharacterized protein</fullName>
    </submittedName>
</protein>
<evidence type="ECO:0000313" key="2">
    <source>
        <dbReference type="EMBL" id="KAJ4959875.1"/>
    </source>
</evidence>
<keyword evidence="1" id="KW-0732">Signal</keyword>
<dbReference type="AlphaFoldDB" id="A0A9Q0H870"/>
<proteinExistence type="predicted"/>
<gene>
    <name evidence="2" type="ORF">NE237_019785</name>
</gene>
<reference evidence="2" key="1">
    <citation type="journal article" date="2023" name="Plant J.">
        <title>The genome of the king protea, Protea cynaroides.</title>
        <authorList>
            <person name="Chang J."/>
            <person name="Duong T.A."/>
            <person name="Schoeman C."/>
            <person name="Ma X."/>
            <person name="Roodt D."/>
            <person name="Barker N."/>
            <person name="Li Z."/>
            <person name="Van de Peer Y."/>
            <person name="Mizrachi E."/>
        </authorList>
    </citation>
    <scope>NUCLEOTIDE SEQUENCE</scope>
    <source>
        <tissue evidence="2">Young leaves</tissue>
    </source>
</reference>
<feature type="chain" id="PRO_5040233676" evidence="1">
    <location>
        <begin position="28"/>
        <end position="165"/>
    </location>
</feature>
<accession>A0A9Q0H870</accession>
<sequence length="165" mass="18087">MMAHESLAQQIATVVLILLVIFCPNEPGRFMFVDSRPLSTTVTPPCMGCICSNNAQESACLKDAFGAMKPRTPITLLTVYHLTAIVRLDSLFFSAGYNAVKPNSQLIDDTEASEIPSRGRRHHPSEDFFFVSLVDSMHDDSGIVYLEMTAAEILSEVPFCGATIL</sequence>
<dbReference type="EMBL" id="JAMYWD010000009">
    <property type="protein sequence ID" value="KAJ4959875.1"/>
    <property type="molecule type" value="Genomic_DNA"/>
</dbReference>
<comment type="caution">
    <text evidence="2">The sequence shown here is derived from an EMBL/GenBank/DDBJ whole genome shotgun (WGS) entry which is preliminary data.</text>
</comment>
<keyword evidence="3" id="KW-1185">Reference proteome</keyword>
<feature type="signal peptide" evidence="1">
    <location>
        <begin position="1"/>
        <end position="27"/>
    </location>
</feature>
<name>A0A9Q0H870_9MAGN</name>
<organism evidence="2 3">
    <name type="scientific">Protea cynaroides</name>
    <dbReference type="NCBI Taxonomy" id="273540"/>
    <lineage>
        <taxon>Eukaryota</taxon>
        <taxon>Viridiplantae</taxon>
        <taxon>Streptophyta</taxon>
        <taxon>Embryophyta</taxon>
        <taxon>Tracheophyta</taxon>
        <taxon>Spermatophyta</taxon>
        <taxon>Magnoliopsida</taxon>
        <taxon>Proteales</taxon>
        <taxon>Proteaceae</taxon>
        <taxon>Protea</taxon>
    </lineage>
</organism>
<dbReference type="Proteomes" id="UP001141806">
    <property type="component" value="Unassembled WGS sequence"/>
</dbReference>
<evidence type="ECO:0000256" key="1">
    <source>
        <dbReference type="SAM" id="SignalP"/>
    </source>
</evidence>